<organism evidence="2 3">
    <name type="scientific">Comamonas testosteroni</name>
    <name type="common">Pseudomonas testosteroni</name>
    <dbReference type="NCBI Taxonomy" id="285"/>
    <lineage>
        <taxon>Bacteria</taxon>
        <taxon>Pseudomonadati</taxon>
        <taxon>Pseudomonadota</taxon>
        <taxon>Betaproteobacteria</taxon>
        <taxon>Burkholderiales</taxon>
        <taxon>Comamonadaceae</taxon>
        <taxon>Comamonas</taxon>
    </lineage>
</organism>
<feature type="region of interest" description="Disordered" evidence="1">
    <location>
        <begin position="1"/>
        <end position="46"/>
    </location>
</feature>
<dbReference type="PATRIC" id="fig|285.49.peg.4447"/>
<accession>A0A0L7N8X4</accession>
<dbReference type="Proteomes" id="UP000037442">
    <property type="component" value="Unassembled WGS sequence"/>
</dbReference>
<evidence type="ECO:0000313" key="3">
    <source>
        <dbReference type="Proteomes" id="UP000037442"/>
    </source>
</evidence>
<dbReference type="EMBL" id="JNVD01000005">
    <property type="protein sequence ID" value="KOC30475.1"/>
    <property type="molecule type" value="Genomic_DNA"/>
</dbReference>
<comment type="caution">
    <text evidence="2">The sequence shown here is derived from an EMBL/GenBank/DDBJ whole genome shotgun (WGS) entry which is preliminary data.</text>
</comment>
<feature type="compositionally biased region" description="Basic and acidic residues" evidence="1">
    <location>
        <begin position="8"/>
        <end position="17"/>
    </location>
</feature>
<proteinExistence type="predicted"/>
<evidence type="ECO:0000256" key="1">
    <source>
        <dbReference type="SAM" id="MobiDB-lite"/>
    </source>
</evidence>
<evidence type="ECO:0000313" key="2">
    <source>
        <dbReference type="EMBL" id="KOC30475.1"/>
    </source>
</evidence>
<name>A0A0L7N8X4_COMTE</name>
<reference evidence="3" key="1">
    <citation type="submission" date="2014-06" db="EMBL/GenBank/DDBJ databases">
        <title>Draft genome sequence of C. testosteroni WDL7.</title>
        <authorList>
            <person name="Wu Y."/>
            <person name="Seshan H."/>
            <person name="Arumugam K."/>
        </authorList>
    </citation>
    <scope>NUCLEOTIDE SEQUENCE [LARGE SCALE GENOMIC DNA]</scope>
    <source>
        <strain evidence="3">WDL7</strain>
    </source>
</reference>
<sequence length="142" mass="14959">MKFAACHRVADDKKGEGPRSGGGDALSGAGAKRKEGVQPPGDPVQEENRQFTSAMLAEGNVYWGQVQKQVGLMPFGEASKHLCKSAALLLRVASASYEDDAIAAQRWLQSMGVAAAIAALVAHELDETHPHHGDLVGDEVLA</sequence>
<gene>
    <name evidence="2" type="ORF">GL58_21485</name>
</gene>
<protein>
    <submittedName>
        <fullName evidence="2">Uncharacterized protein</fullName>
    </submittedName>
</protein>
<dbReference type="AlphaFoldDB" id="A0A0L7N8X4"/>